<reference evidence="2 3" key="1">
    <citation type="journal article" date="2021" name="Environ. Microbiol.">
        <title>Gene family expansions and transcriptome signatures uncover fungal adaptations to wood decay.</title>
        <authorList>
            <person name="Hage H."/>
            <person name="Miyauchi S."/>
            <person name="Viragh M."/>
            <person name="Drula E."/>
            <person name="Min B."/>
            <person name="Chaduli D."/>
            <person name="Navarro D."/>
            <person name="Favel A."/>
            <person name="Norest M."/>
            <person name="Lesage-Meessen L."/>
            <person name="Balint B."/>
            <person name="Merenyi Z."/>
            <person name="de Eugenio L."/>
            <person name="Morin E."/>
            <person name="Martinez A.T."/>
            <person name="Baldrian P."/>
            <person name="Stursova M."/>
            <person name="Martinez M.J."/>
            <person name="Novotny C."/>
            <person name="Magnuson J.K."/>
            <person name="Spatafora J.W."/>
            <person name="Maurice S."/>
            <person name="Pangilinan J."/>
            <person name="Andreopoulos W."/>
            <person name="LaButti K."/>
            <person name="Hundley H."/>
            <person name="Na H."/>
            <person name="Kuo A."/>
            <person name="Barry K."/>
            <person name="Lipzen A."/>
            <person name="Henrissat B."/>
            <person name="Riley R."/>
            <person name="Ahrendt S."/>
            <person name="Nagy L.G."/>
            <person name="Grigoriev I.V."/>
            <person name="Martin F."/>
            <person name="Rosso M.N."/>
        </authorList>
    </citation>
    <scope>NUCLEOTIDE SEQUENCE [LARGE SCALE GENOMIC DNA]</scope>
    <source>
        <strain evidence="2 3">CIRM-BRFM 1785</strain>
    </source>
</reference>
<dbReference type="GeneID" id="71998779"/>
<sequence>MGRKPPSNLSKVDYNEGMETLFTVLDARILDCFRLHWDTPDLFTYFAKRAEEKTLPSLGELEDVALSLYRAYSTSRGYERAVYAQSDCDCKTMLPSNLNPTPDGPVDKPTPWEKTVPIRNSLDASHRSHILALLRRVAASGSVRGRRGERAVRALRVSG</sequence>
<dbReference type="RefSeq" id="XP_047783303.1">
    <property type="nucleotide sequence ID" value="XM_047918047.1"/>
</dbReference>
<feature type="domain" description="DUF6589" evidence="1">
    <location>
        <begin position="2"/>
        <end position="88"/>
    </location>
</feature>
<dbReference type="InterPro" id="IPR046496">
    <property type="entry name" value="DUF6589"/>
</dbReference>
<name>A0ABQ8KT95_9APHY</name>
<gene>
    <name evidence="2" type="ORF">C8Q71DRAFT_356939</name>
</gene>
<dbReference type="Pfam" id="PF20231">
    <property type="entry name" value="DUF6589"/>
    <property type="match status" value="1"/>
</dbReference>
<protein>
    <recommendedName>
        <fullName evidence="1">DUF6589 domain-containing protein</fullName>
    </recommendedName>
</protein>
<dbReference type="Proteomes" id="UP000814176">
    <property type="component" value="Unassembled WGS sequence"/>
</dbReference>
<keyword evidence="3" id="KW-1185">Reference proteome</keyword>
<proteinExistence type="predicted"/>
<evidence type="ECO:0000259" key="1">
    <source>
        <dbReference type="Pfam" id="PF20231"/>
    </source>
</evidence>
<comment type="caution">
    <text evidence="2">The sequence shown here is derived from an EMBL/GenBank/DDBJ whole genome shotgun (WGS) entry which is preliminary data.</text>
</comment>
<evidence type="ECO:0000313" key="3">
    <source>
        <dbReference type="Proteomes" id="UP000814176"/>
    </source>
</evidence>
<dbReference type="EMBL" id="JADCUA010000003">
    <property type="protein sequence ID" value="KAH9842004.1"/>
    <property type="molecule type" value="Genomic_DNA"/>
</dbReference>
<organism evidence="2 3">
    <name type="scientific">Rhodofomes roseus</name>
    <dbReference type="NCBI Taxonomy" id="34475"/>
    <lineage>
        <taxon>Eukaryota</taxon>
        <taxon>Fungi</taxon>
        <taxon>Dikarya</taxon>
        <taxon>Basidiomycota</taxon>
        <taxon>Agaricomycotina</taxon>
        <taxon>Agaricomycetes</taxon>
        <taxon>Polyporales</taxon>
        <taxon>Rhodofomes</taxon>
    </lineage>
</organism>
<accession>A0ABQ8KT95</accession>
<evidence type="ECO:0000313" key="2">
    <source>
        <dbReference type="EMBL" id="KAH9842004.1"/>
    </source>
</evidence>